<comment type="caution">
    <text evidence="1">The sequence shown here is derived from an EMBL/GenBank/DDBJ whole genome shotgun (WGS) entry which is preliminary data.</text>
</comment>
<dbReference type="EMBL" id="CM024791">
    <property type="protein sequence ID" value="KAG8003807.1"/>
    <property type="molecule type" value="Genomic_DNA"/>
</dbReference>
<dbReference type="Proteomes" id="UP000805704">
    <property type="component" value="Chromosome 3"/>
</dbReference>
<sequence>MFIEERSLILWTLPVKQQQRRVQMRTEIKVMFLMRRISVASVVMKDSSLVATAAELTQDDLTLTRRVGEEVSFSCGQTHQCDNSGRVHWFQKKETFRRILDINMNDGKIESGYNHPQKDDFSAERKQNVTDTFNSTQVFVSVFLNVGDKFYDIFGSGTKLYVTAMFPPVVQFSWKRQKEDGPLVEEQLELRESGHTVSILLIQQHEDSTYKYRCHVKHEGGTVEAQIEQEVPAPAASCPPEREPADLPALQQAELLIVKSLVYCCGLSLLMILRNKGPSTNCTHAD</sequence>
<protein>
    <submittedName>
        <fullName evidence="1">Uncharacterized protein</fullName>
    </submittedName>
</protein>
<evidence type="ECO:0000313" key="1">
    <source>
        <dbReference type="EMBL" id="KAG8003807.1"/>
    </source>
</evidence>
<proteinExistence type="predicted"/>
<keyword evidence="2" id="KW-1185">Reference proteome</keyword>
<evidence type="ECO:0000313" key="2">
    <source>
        <dbReference type="Proteomes" id="UP000805704"/>
    </source>
</evidence>
<accession>A0ACB7EPM1</accession>
<name>A0ACB7EPM1_NIBAL</name>
<organism evidence="1 2">
    <name type="scientific">Nibea albiflora</name>
    <name type="common">Yellow drum</name>
    <name type="synonym">Corvina albiflora</name>
    <dbReference type="NCBI Taxonomy" id="240163"/>
    <lineage>
        <taxon>Eukaryota</taxon>
        <taxon>Metazoa</taxon>
        <taxon>Chordata</taxon>
        <taxon>Craniata</taxon>
        <taxon>Vertebrata</taxon>
        <taxon>Euteleostomi</taxon>
        <taxon>Actinopterygii</taxon>
        <taxon>Neopterygii</taxon>
        <taxon>Teleostei</taxon>
        <taxon>Neoteleostei</taxon>
        <taxon>Acanthomorphata</taxon>
        <taxon>Eupercaria</taxon>
        <taxon>Sciaenidae</taxon>
        <taxon>Nibea</taxon>
    </lineage>
</organism>
<gene>
    <name evidence="1" type="ORF">GBF38_007788</name>
</gene>
<reference evidence="1" key="1">
    <citation type="submission" date="2020-04" db="EMBL/GenBank/DDBJ databases">
        <title>A chromosome-scale assembly and high-density genetic map of the yellow drum (Nibea albiflora) genome.</title>
        <authorList>
            <person name="Xu D."/>
            <person name="Zhang W."/>
            <person name="Chen R."/>
            <person name="Tan P."/>
            <person name="Wang L."/>
            <person name="Song H."/>
            <person name="Tian L."/>
            <person name="Zhu Q."/>
            <person name="Wang B."/>
        </authorList>
    </citation>
    <scope>NUCLEOTIDE SEQUENCE</scope>
    <source>
        <strain evidence="1">ZJHYS-2018</strain>
    </source>
</reference>